<organism evidence="2 3">
    <name type="scientific">Panaeolus cyanescens</name>
    <dbReference type="NCBI Taxonomy" id="181874"/>
    <lineage>
        <taxon>Eukaryota</taxon>
        <taxon>Fungi</taxon>
        <taxon>Dikarya</taxon>
        <taxon>Basidiomycota</taxon>
        <taxon>Agaricomycotina</taxon>
        <taxon>Agaricomycetes</taxon>
        <taxon>Agaricomycetidae</taxon>
        <taxon>Agaricales</taxon>
        <taxon>Agaricineae</taxon>
        <taxon>Galeropsidaceae</taxon>
        <taxon>Panaeolus</taxon>
    </lineage>
</organism>
<feature type="region of interest" description="Disordered" evidence="1">
    <location>
        <begin position="565"/>
        <end position="622"/>
    </location>
</feature>
<name>A0A409YKF3_9AGAR</name>
<feature type="compositionally biased region" description="Basic and acidic residues" evidence="1">
    <location>
        <begin position="611"/>
        <end position="622"/>
    </location>
</feature>
<gene>
    <name evidence="2" type="ORF">CVT24_007600</name>
</gene>
<evidence type="ECO:0000313" key="2">
    <source>
        <dbReference type="EMBL" id="PPR03553.1"/>
    </source>
</evidence>
<keyword evidence="3" id="KW-1185">Reference proteome</keyword>
<feature type="compositionally biased region" description="Acidic residues" evidence="1">
    <location>
        <begin position="572"/>
        <end position="582"/>
    </location>
</feature>
<protein>
    <submittedName>
        <fullName evidence="2">Uncharacterized protein</fullName>
    </submittedName>
</protein>
<feature type="region of interest" description="Disordered" evidence="1">
    <location>
        <begin position="107"/>
        <end position="183"/>
    </location>
</feature>
<feature type="region of interest" description="Disordered" evidence="1">
    <location>
        <begin position="210"/>
        <end position="229"/>
    </location>
</feature>
<proteinExistence type="predicted"/>
<accession>A0A409YKF3</accession>
<reference evidence="2 3" key="1">
    <citation type="journal article" date="2018" name="Evol. Lett.">
        <title>Horizontal gene cluster transfer increased hallucinogenic mushroom diversity.</title>
        <authorList>
            <person name="Reynolds H.T."/>
            <person name="Vijayakumar V."/>
            <person name="Gluck-Thaler E."/>
            <person name="Korotkin H.B."/>
            <person name="Matheny P.B."/>
            <person name="Slot J.C."/>
        </authorList>
    </citation>
    <scope>NUCLEOTIDE SEQUENCE [LARGE SCALE GENOMIC DNA]</scope>
    <source>
        <strain evidence="2 3">2629</strain>
    </source>
</reference>
<dbReference type="EMBL" id="NHTK01001053">
    <property type="protein sequence ID" value="PPR03553.1"/>
    <property type="molecule type" value="Genomic_DNA"/>
</dbReference>
<dbReference type="Proteomes" id="UP000284842">
    <property type="component" value="Unassembled WGS sequence"/>
</dbReference>
<comment type="caution">
    <text evidence="2">The sequence shown here is derived from an EMBL/GenBank/DDBJ whole genome shotgun (WGS) entry which is preliminary data.</text>
</comment>
<evidence type="ECO:0000256" key="1">
    <source>
        <dbReference type="SAM" id="MobiDB-lite"/>
    </source>
</evidence>
<evidence type="ECO:0000313" key="3">
    <source>
        <dbReference type="Proteomes" id="UP000284842"/>
    </source>
</evidence>
<sequence>MSVSGLDPQLTDAELDVLSDSKQKLISAITSGVMNRNLDAQIQCLEEDGHIVILATAFNHNNPSERHEAIMAMHGNDAWIWQFLIDYSTSMLPDELYERYSQFVPNTQGPPATSGSSISAPTSITQPIPPASTSVTQPIPPASTSVTQTVPPASTSGTQTVPPASTSITQEANPSGAPASNISSVPNRADSILAPSPVIIGASTRLTPVGSDGSDIRAPPQPLSTNLSTHPVNRARANAATSAPRQTVHQTRAQELEVNEPIAVDDDEDDIQQIENPQVSQTGNTSASTTADERRAMRSGLYFWPFCTECTTRGNLCEVRQPRGKSVKCVECIALKTKCSITMFQQALTEEQILKRDPSIRNQFASHNRTDLAPAGAPPQLSRGRLINANHVPAQNPVRKTSKARGKQKEIDNDGGPTYPLFRNPSAPPTLVGGASYPQMYPPSAPSFVDHAPWQGSGRPMTPIQTPVPNEEFLSLVSRVLSIENRLELILGRIMVIELAVRSILGASGPVTLGRQQQDLADNYVAPPALVKVEGQDGEVDSFAWPLGPLPWLLRFNRQDVVGFDGTSGGNEIDDSSVQDGDDQSHGQSDVSQGPSNRPNTRAKRAPATPKAKEGSKRGRKH</sequence>
<feature type="region of interest" description="Disordered" evidence="1">
    <location>
        <begin position="397"/>
        <end position="421"/>
    </location>
</feature>
<dbReference type="InParanoid" id="A0A409YKF3"/>
<dbReference type="AlphaFoldDB" id="A0A409YKF3"/>